<feature type="region of interest" description="Disordered" evidence="6">
    <location>
        <begin position="1"/>
        <end position="62"/>
    </location>
</feature>
<dbReference type="EC" id="5.4.99.25" evidence="5"/>
<dbReference type="Pfam" id="PF09142">
    <property type="entry name" value="TruB_C"/>
    <property type="match status" value="1"/>
</dbReference>
<evidence type="ECO:0000256" key="5">
    <source>
        <dbReference type="HAMAP-Rule" id="MF_01080"/>
    </source>
</evidence>
<feature type="domain" description="tRNA pseudouridylate synthase B C-terminal" evidence="9">
    <location>
        <begin position="254"/>
        <end position="290"/>
    </location>
</feature>
<evidence type="ECO:0000259" key="8">
    <source>
        <dbReference type="Pfam" id="PF09142"/>
    </source>
</evidence>
<name>A0A7X5R0Y1_9MICO</name>
<feature type="active site" description="Nucleophile" evidence="5">
    <location>
        <position position="108"/>
    </location>
</feature>
<dbReference type="CDD" id="cd02573">
    <property type="entry name" value="PseudoU_synth_EcTruB"/>
    <property type="match status" value="1"/>
</dbReference>
<dbReference type="InterPro" id="IPR015225">
    <property type="entry name" value="tRNA_psdUridine_synth_fam2_C"/>
</dbReference>
<comment type="similarity">
    <text evidence="2 5">Belongs to the pseudouridine synthase TruB family. Type 1 subfamily.</text>
</comment>
<evidence type="ECO:0000256" key="6">
    <source>
        <dbReference type="SAM" id="MobiDB-lite"/>
    </source>
</evidence>
<dbReference type="Pfam" id="PF16198">
    <property type="entry name" value="TruB_C_2"/>
    <property type="match status" value="1"/>
</dbReference>
<dbReference type="SUPFAM" id="SSF55120">
    <property type="entry name" value="Pseudouridine synthase"/>
    <property type="match status" value="1"/>
</dbReference>
<dbReference type="HAMAP" id="MF_01080">
    <property type="entry name" value="TruB_bact"/>
    <property type="match status" value="1"/>
</dbReference>
<dbReference type="Gene3D" id="2.30.130.10">
    <property type="entry name" value="PUA domain"/>
    <property type="match status" value="1"/>
</dbReference>
<feature type="domain" description="tRNA pseudouridine synthase II TruB subfamily 2 C-terminal" evidence="8">
    <location>
        <begin position="309"/>
        <end position="366"/>
    </location>
</feature>
<dbReference type="InterPro" id="IPR036974">
    <property type="entry name" value="PUA_sf"/>
</dbReference>
<evidence type="ECO:0000313" key="11">
    <source>
        <dbReference type="Proteomes" id="UP000541033"/>
    </source>
</evidence>
<evidence type="ECO:0000256" key="3">
    <source>
        <dbReference type="ARBA" id="ARBA00022694"/>
    </source>
</evidence>
<dbReference type="GO" id="GO:0160148">
    <property type="term" value="F:tRNA pseudouridine(55) synthase activity"/>
    <property type="evidence" value="ECO:0007669"/>
    <property type="project" value="UniProtKB-EC"/>
</dbReference>
<dbReference type="NCBIfam" id="TIGR00431">
    <property type="entry name" value="TruB"/>
    <property type="match status" value="1"/>
</dbReference>
<sequence>MSSPESAMVAAPTPEPAAAEPAAAEPAAAEPAAAEPAAAEPAAAEPAAAEPAAEAAPAPTAEAALQPKIAPTGILLVDKPGGFTSHDVVARSRKLLQTRKVGHAGTLDPMATGLLVLGVGSSTRLLTFLVGADKEYVATIRLGQSTVTDDREGDRIAAAAEAQVRAIPAERIREGVAKLTGDILQRPSSVSAIKVDGKRSYDRVRSGEDVELPSRPVTVSEFVVTDIREATTDDGLAALDLEVRVVCSSGTYIRALARDLGDDLGVGGHLTALRRTRVGPFRVSDAVQLDAENYAGALHPAADVAADLFPTAQLDADQTLALEQGKRVKLPTTPDAPIVAALAPDGRLIGLVRVKKSETKVVVNFPVVQS</sequence>
<dbReference type="InterPro" id="IPR002501">
    <property type="entry name" value="PsdUridine_synth_N"/>
</dbReference>
<dbReference type="SUPFAM" id="SSF88697">
    <property type="entry name" value="PUA domain-like"/>
    <property type="match status" value="1"/>
</dbReference>
<accession>A0A7X5R0Y1</accession>
<protein>
    <recommendedName>
        <fullName evidence="5">tRNA pseudouridine synthase B</fullName>
        <ecNumber evidence="5">5.4.99.25</ecNumber>
    </recommendedName>
    <alternativeName>
        <fullName evidence="5">tRNA pseudouridine(55) synthase</fullName>
        <shortName evidence="5">Psi55 synthase</shortName>
    </alternativeName>
    <alternativeName>
        <fullName evidence="5">tRNA pseudouridylate synthase</fullName>
    </alternativeName>
    <alternativeName>
        <fullName evidence="5">tRNA-uridine isomerase</fullName>
    </alternativeName>
</protein>
<dbReference type="InterPro" id="IPR014780">
    <property type="entry name" value="tRNA_psdUridine_synth_TruB"/>
</dbReference>
<dbReference type="GO" id="GO:1990481">
    <property type="term" value="P:mRNA pseudouridine synthesis"/>
    <property type="evidence" value="ECO:0007669"/>
    <property type="project" value="TreeGrafter"/>
</dbReference>
<dbReference type="InterPro" id="IPR020103">
    <property type="entry name" value="PsdUridine_synth_cat_dom_sf"/>
</dbReference>
<gene>
    <name evidence="5" type="primary">truB</name>
    <name evidence="10" type="ORF">FHX76_001449</name>
</gene>
<keyword evidence="4 5" id="KW-0413">Isomerase</keyword>
<dbReference type="PANTHER" id="PTHR13767:SF2">
    <property type="entry name" value="PSEUDOURIDYLATE SYNTHASE TRUB1"/>
    <property type="match status" value="1"/>
</dbReference>
<feature type="compositionally biased region" description="Low complexity" evidence="6">
    <location>
        <begin position="10"/>
        <end position="62"/>
    </location>
</feature>
<dbReference type="InterPro" id="IPR032819">
    <property type="entry name" value="TruB_C"/>
</dbReference>
<dbReference type="Pfam" id="PF01509">
    <property type="entry name" value="TruB_N"/>
    <property type="match status" value="1"/>
</dbReference>
<reference evidence="10 11" key="1">
    <citation type="submission" date="2020-02" db="EMBL/GenBank/DDBJ databases">
        <title>Sequencing the genomes of 1000 actinobacteria strains.</title>
        <authorList>
            <person name="Klenk H.-P."/>
        </authorList>
    </citation>
    <scope>NUCLEOTIDE SEQUENCE [LARGE SCALE GENOMIC DNA]</scope>
    <source>
        <strain evidence="10 11">DSM 27960</strain>
    </source>
</reference>
<dbReference type="GO" id="GO:0003723">
    <property type="term" value="F:RNA binding"/>
    <property type="evidence" value="ECO:0007669"/>
    <property type="project" value="InterPro"/>
</dbReference>
<keyword evidence="3 5" id="KW-0819">tRNA processing</keyword>
<comment type="caution">
    <text evidence="10">The sequence shown here is derived from an EMBL/GenBank/DDBJ whole genome shotgun (WGS) entry which is preliminary data.</text>
</comment>
<feature type="domain" description="Pseudouridine synthase II N-terminal" evidence="7">
    <location>
        <begin position="93"/>
        <end position="253"/>
    </location>
</feature>
<evidence type="ECO:0000313" key="10">
    <source>
        <dbReference type="EMBL" id="NIH53581.1"/>
    </source>
</evidence>
<dbReference type="InterPro" id="IPR015947">
    <property type="entry name" value="PUA-like_sf"/>
</dbReference>
<dbReference type="AlphaFoldDB" id="A0A7X5R0Y1"/>
<evidence type="ECO:0000259" key="7">
    <source>
        <dbReference type="Pfam" id="PF01509"/>
    </source>
</evidence>
<dbReference type="Proteomes" id="UP000541033">
    <property type="component" value="Unassembled WGS sequence"/>
</dbReference>
<dbReference type="GO" id="GO:0031119">
    <property type="term" value="P:tRNA pseudouridine synthesis"/>
    <property type="evidence" value="ECO:0007669"/>
    <property type="project" value="UniProtKB-UniRule"/>
</dbReference>
<keyword evidence="11" id="KW-1185">Reference proteome</keyword>
<evidence type="ECO:0000256" key="4">
    <source>
        <dbReference type="ARBA" id="ARBA00023235"/>
    </source>
</evidence>
<dbReference type="PANTHER" id="PTHR13767">
    <property type="entry name" value="TRNA-PSEUDOURIDINE SYNTHASE"/>
    <property type="match status" value="1"/>
</dbReference>
<evidence type="ECO:0000256" key="2">
    <source>
        <dbReference type="ARBA" id="ARBA00005642"/>
    </source>
</evidence>
<evidence type="ECO:0000256" key="1">
    <source>
        <dbReference type="ARBA" id="ARBA00000385"/>
    </source>
</evidence>
<dbReference type="EMBL" id="JAAMOX010000001">
    <property type="protein sequence ID" value="NIH53581.1"/>
    <property type="molecule type" value="Genomic_DNA"/>
</dbReference>
<organism evidence="10 11">
    <name type="scientific">Lysinibacter cavernae</name>
    <dbReference type="NCBI Taxonomy" id="1640652"/>
    <lineage>
        <taxon>Bacteria</taxon>
        <taxon>Bacillati</taxon>
        <taxon>Actinomycetota</taxon>
        <taxon>Actinomycetes</taxon>
        <taxon>Micrococcales</taxon>
        <taxon>Microbacteriaceae</taxon>
        <taxon>Lysinibacter</taxon>
    </lineage>
</organism>
<dbReference type="Gene3D" id="3.30.2350.10">
    <property type="entry name" value="Pseudouridine synthase"/>
    <property type="match status" value="1"/>
</dbReference>
<comment type="catalytic activity">
    <reaction evidence="1 5">
        <text>uridine(55) in tRNA = pseudouridine(55) in tRNA</text>
        <dbReference type="Rhea" id="RHEA:42532"/>
        <dbReference type="Rhea" id="RHEA-COMP:10101"/>
        <dbReference type="Rhea" id="RHEA-COMP:10102"/>
        <dbReference type="ChEBI" id="CHEBI:65314"/>
        <dbReference type="ChEBI" id="CHEBI:65315"/>
        <dbReference type="EC" id="5.4.99.25"/>
    </reaction>
</comment>
<comment type="function">
    <text evidence="5">Responsible for synthesis of pseudouridine from uracil-55 in the psi GC loop of transfer RNAs.</text>
</comment>
<proteinExistence type="inferred from homology"/>
<evidence type="ECO:0000259" key="9">
    <source>
        <dbReference type="Pfam" id="PF16198"/>
    </source>
</evidence>